<sequence length="292" mass="33758">MSFCDLNVPFKDVRTTSDTIDYLSQLGYGVVAITQTLRPKEANAENVLDQPVYSKQFTSSGWMKPNTNNHTMEIYKRLNIVIEKVEELKDLERSFQKKFQQYHLISITTADRMVMEAISILPWVDIINFQGNVKSRIRTEVLRKGYDKGIHYEINYNDIFKMDGSFMANTTELIRSSKGKNVIISSGCDKTRLMRSPYDIENMVSLLGMSTEHARSAHTKHAKSVILKGLTRLTHLGIIDSFPHSKLQELEKWKMINDLATNPTKNNIPEEKEKEMEKEKENQEQDVDKMKE</sequence>
<feature type="region of interest" description="Disordered" evidence="4">
    <location>
        <begin position="258"/>
        <end position="292"/>
    </location>
</feature>
<dbReference type="STRING" id="1054147.F4PIT5"/>
<name>F4PIT5_CACFS</name>
<dbReference type="InterPro" id="IPR002738">
    <property type="entry name" value="RNase_P_p30"/>
</dbReference>
<dbReference type="PANTHER" id="PTHR13031">
    <property type="entry name" value="RIBONUCLEASE P SUBUNIT P30"/>
    <property type="match status" value="1"/>
</dbReference>
<evidence type="ECO:0000313" key="6">
    <source>
        <dbReference type="Proteomes" id="UP000007797"/>
    </source>
</evidence>
<dbReference type="Proteomes" id="UP000007797">
    <property type="component" value="Unassembled WGS sequence"/>
</dbReference>
<proteinExistence type="inferred from homology"/>
<dbReference type="SUPFAM" id="SSF89550">
    <property type="entry name" value="PHP domain-like"/>
    <property type="match status" value="1"/>
</dbReference>
<dbReference type="KEGG" id="dfa:DFA_02908"/>
<dbReference type="GeneID" id="14877094"/>
<dbReference type="GO" id="GO:0008033">
    <property type="term" value="P:tRNA processing"/>
    <property type="evidence" value="ECO:0007669"/>
    <property type="project" value="UniProtKB-KW"/>
</dbReference>
<dbReference type="PANTHER" id="PTHR13031:SF0">
    <property type="entry name" value="RIBONUCLEASE P PROTEIN SUBUNIT P30"/>
    <property type="match status" value="1"/>
</dbReference>
<dbReference type="AlphaFoldDB" id="F4PIT5"/>
<organism evidence="5 6">
    <name type="scientific">Cavenderia fasciculata</name>
    <name type="common">Slime mold</name>
    <name type="synonym">Dictyostelium fasciculatum</name>
    <dbReference type="NCBI Taxonomy" id="261658"/>
    <lineage>
        <taxon>Eukaryota</taxon>
        <taxon>Amoebozoa</taxon>
        <taxon>Evosea</taxon>
        <taxon>Eumycetozoa</taxon>
        <taxon>Dictyostelia</taxon>
        <taxon>Acytosteliales</taxon>
        <taxon>Cavenderiaceae</taxon>
        <taxon>Cavenderia</taxon>
    </lineage>
</organism>
<feature type="compositionally biased region" description="Basic and acidic residues" evidence="4">
    <location>
        <begin position="268"/>
        <end position="292"/>
    </location>
</feature>
<gene>
    <name evidence="5" type="primary">drpp30</name>
    <name evidence="5" type="ORF">DFA_02908</name>
</gene>
<dbReference type="EMBL" id="GL883006">
    <property type="protein sequence ID" value="EGG24664.1"/>
    <property type="molecule type" value="Genomic_DNA"/>
</dbReference>
<keyword evidence="6" id="KW-1185">Reference proteome</keyword>
<dbReference type="Gene3D" id="3.20.20.140">
    <property type="entry name" value="Metal-dependent hydrolases"/>
    <property type="match status" value="1"/>
</dbReference>
<dbReference type="GO" id="GO:0005655">
    <property type="term" value="C:nucleolar ribonuclease P complex"/>
    <property type="evidence" value="ECO:0007669"/>
    <property type="project" value="TreeGrafter"/>
</dbReference>
<dbReference type="OMA" id="FNAACNS"/>
<evidence type="ECO:0000313" key="5">
    <source>
        <dbReference type="EMBL" id="EGG24664.1"/>
    </source>
</evidence>
<evidence type="ECO:0000256" key="3">
    <source>
        <dbReference type="ARBA" id="ARBA00022694"/>
    </source>
</evidence>
<dbReference type="RefSeq" id="XP_004362515.1">
    <property type="nucleotide sequence ID" value="XM_004362458.1"/>
</dbReference>
<dbReference type="Pfam" id="PF01876">
    <property type="entry name" value="RNase_P_p30"/>
    <property type="match status" value="1"/>
</dbReference>
<evidence type="ECO:0000256" key="1">
    <source>
        <dbReference type="ARBA" id="ARBA00004123"/>
    </source>
</evidence>
<evidence type="ECO:0000256" key="2">
    <source>
        <dbReference type="ARBA" id="ARBA00007331"/>
    </source>
</evidence>
<comment type="subcellular location">
    <subcellularLocation>
        <location evidence="1">Nucleus</location>
    </subcellularLocation>
</comment>
<accession>F4PIT5</accession>
<dbReference type="GO" id="GO:0003723">
    <property type="term" value="F:RNA binding"/>
    <property type="evidence" value="ECO:0007669"/>
    <property type="project" value="TreeGrafter"/>
</dbReference>
<evidence type="ECO:0000256" key="4">
    <source>
        <dbReference type="SAM" id="MobiDB-lite"/>
    </source>
</evidence>
<dbReference type="OrthoDB" id="17948at2759"/>
<reference evidence="6" key="1">
    <citation type="journal article" date="2011" name="Genome Res.">
        <title>Phylogeny-wide analysis of social amoeba genomes highlights ancient origins for complex intercellular communication.</title>
        <authorList>
            <person name="Heidel A.J."/>
            <person name="Lawal H.M."/>
            <person name="Felder M."/>
            <person name="Schilde C."/>
            <person name="Helps N.R."/>
            <person name="Tunggal B."/>
            <person name="Rivero F."/>
            <person name="John U."/>
            <person name="Schleicher M."/>
            <person name="Eichinger L."/>
            <person name="Platzer M."/>
            <person name="Noegel A.A."/>
            <person name="Schaap P."/>
            <person name="Gloeckner G."/>
        </authorList>
    </citation>
    <scope>NUCLEOTIDE SEQUENCE [LARGE SCALE GENOMIC DNA]</scope>
    <source>
        <strain evidence="6">SH3</strain>
    </source>
</reference>
<protein>
    <submittedName>
        <fullName evidence="5">RNase P protein subunit</fullName>
    </submittedName>
</protein>
<keyword evidence="3" id="KW-0819">tRNA processing</keyword>
<dbReference type="InterPro" id="IPR016195">
    <property type="entry name" value="Pol/histidinol_Pase-like"/>
</dbReference>
<comment type="similarity">
    <text evidence="2">Belongs to the eukaryotic/archaeal RNase P protein component 3 family.</text>
</comment>